<feature type="region of interest" description="Disordered" evidence="4">
    <location>
        <begin position="1"/>
        <end position="27"/>
    </location>
</feature>
<dbReference type="Gene3D" id="3.40.50.300">
    <property type="entry name" value="P-loop containing nucleotide triphosphate hydrolases"/>
    <property type="match status" value="1"/>
</dbReference>
<dbReference type="CDD" id="cd08771">
    <property type="entry name" value="DLP_1"/>
    <property type="match status" value="1"/>
</dbReference>
<evidence type="ECO:0000256" key="4">
    <source>
        <dbReference type="SAM" id="MobiDB-lite"/>
    </source>
</evidence>
<dbReference type="OMA" id="IMCSMPM"/>
<dbReference type="GO" id="GO:0003924">
    <property type="term" value="F:GTPase activity"/>
    <property type="evidence" value="ECO:0007669"/>
    <property type="project" value="InterPro"/>
</dbReference>
<keyword evidence="2" id="KW-0342">GTP-binding</keyword>
<dbReference type="InterPro" id="IPR027417">
    <property type="entry name" value="P-loop_NTPase"/>
</dbReference>
<dbReference type="InterPro" id="IPR030381">
    <property type="entry name" value="G_DYNAMIN_dom"/>
</dbReference>
<evidence type="ECO:0000259" key="5">
    <source>
        <dbReference type="PROSITE" id="PS51388"/>
    </source>
</evidence>
<dbReference type="Pfam" id="PF00350">
    <property type="entry name" value="Dynamin_N"/>
    <property type="match status" value="1"/>
</dbReference>
<feature type="domain" description="GED" evidence="5">
    <location>
        <begin position="761"/>
        <end position="858"/>
    </location>
</feature>
<dbReference type="Pfam" id="PF02212">
    <property type="entry name" value="GED"/>
    <property type="match status" value="1"/>
</dbReference>
<dbReference type="GO" id="GO:0005525">
    <property type="term" value="F:GTP binding"/>
    <property type="evidence" value="ECO:0007669"/>
    <property type="project" value="InterPro"/>
</dbReference>
<dbReference type="InterPro" id="IPR000375">
    <property type="entry name" value="Dynamin_stalk"/>
</dbReference>
<dbReference type="GO" id="GO:0005874">
    <property type="term" value="C:microtubule"/>
    <property type="evidence" value="ECO:0007669"/>
    <property type="project" value="TreeGrafter"/>
</dbReference>
<dbReference type="eggNOG" id="KOG0446">
    <property type="taxonomic scope" value="Eukaryota"/>
</dbReference>
<dbReference type="InterPro" id="IPR003130">
    <property type="entry name" value="GED"/>
</dbReference>
<feature type="domain" description="Dynamin-type G" evidence="6">
    <location>
        <begin position="99"/>
        <end position="424"/>
    </location>
</feature>
<accession>R7Z3N0</accession>
<dbReference type="SUPFAM" id="SSF52540">
    <property type="entry name" value="P-loop containing nucleoside triphosphate hydrolases"/>
    <property type="match status" value="1"/>
</dbReference>
<evidence type="ECO:0000313" key="8">
    <source>
        <dbReference type="Proteomes" id="UP000016924"/>
    </source>
</evidence>
<dbReference type="InterPro" id="IPR001401">
    <property type="entry name" value="Dynamin_GTPase"/>
</dbReference>
<dbReference type="GeneID" id="19905178"/>
<protein>
    <recommendedName>
        <fullName evidence="9">GED domain-containing protein</fullName>
    </recommendedName>
</protein>
<dbReference type="PROSITE" id="PS51388">
    <property type="entry name" value="GED"/>
    <property type="match status" value="1"/>
</dbReference>
<sequence>MSPASRSSSVHHLMQSQSSGTTIPDVDIDMVDIARQSDQRRASTSNFSRDMNVRMRDTPAASYMNSQNAGDGIEILGSGVKALVQAIDNLVDLGIPSQDLPLPQIVVVGDQSAGKSSLIEAISEINVPRSSGTCTRCPLQIRIKSSDDPEATWMCKVSLHKQYDFYGDVPFESSAGKVPMYPWVKKDFATVIDFKTVLDKQELGPVLEQAQLATLNPGQIHTQYVNARADHHARRQVEFSPNVIVLEISAPGLPNLSFIDLPGIINQTEDGSMPYLVKLVKNLFKEYVRPQESLVLLSCSMESDMANSSAGKLVRGMGAEHRCIGVLTKPDRMPQGDSLALWSAVLSGDKFGVGHGYYVTKQPSQLELNRAINHSEARASERSFFQTHEPWATSFSGFQDRFGTPKLQQALSKKLTEQIRASLPDIRTQVQKKIAEIDNELRNLPEPPTINAQSIVISKLSNFSSIMQKLVEGAQPYHELRQSWRHHCQIFRDAIISLRPTLIRKTDAETAAAARAPRPQLKFTGTPTKREHGDAVMIESDSDREMSVAPEPTPSKRPRMMVNAEPAAPRTPQKRRLVKANDLATRFKLEDIRKILDDFSASDIGDVDPKAVDYLILKTLEHWDAPVRTFLDDTEKVLRVHVRKALDEVLRQWKTTDLYKESYRIIDTFLTTHMQSQHDVAERALGLERFKPITLNIETLERNRVEELEVFQAARYEARANAWIDEQDARTGKGTSLQDRHRKIATDQVRKEVGADPYQREVEVMAKVRGYYNVASNSFVDHICKSLQVELFDSFRTDIHGGLVEGLSVVDDADAHANCVRLLAEDPARELHRQTLKKEKEKLMDAQKVIEFLGLEVSPG</sequence>
<dbReference type="AlphaFoldDB" id="R7Z3N0"/>
<dbReference type="Proteomes" id="UP000016924">
    <property type="component" value="Unassembled WGS sequence"/>
</dbReference>
<gene>
    <name evidence="7" type="ORF">W97_07867</name>
</gene>
<dbReference type="Pfam" id="PF01031">
    <property type="entry name" value="Dynamin_M"/>
    <property type="match status" value="1"/>
</dbReference>
<dbReference type="GO" id="GO:0031623">
    <property type="term" value="P:receptor internalization"/>
    <property type="evidence" value="ECO:0007669"/>
    <property type="project" value="TreeGrafter"/>
</dbReference>
<dbReference type="Gene3D" id="1.20.120.1240">
    <property type="entry name" value="Dynamin, middle domain"/>
    <property type="match status" value="1"/>
</dbReference>
<dbReference type="PROSITE" id="PS51718">
    <property type="entry name" value="G_DYNAMIN_2"/>
    <property type="match status" value="1"/>
</dbReference>
<keyword evidence="8" id="KW-1185">Reference proteome</keyword>
<proteinExistence type="predicted"/>
<dbReference type="PANTHER" id="PTHR11566">
    <property type="entry name" value="DYNAMIN"/>
    <property type="match status" value="1"/>
</dbReference>
<name>R7Z3N0_CONA1</name>
<keyword evidence="3" id="KW-0175">Coiled coil</keyword>
<dbReference type="GO" id="GO:0008017">
    <property type="term" value="F:microtubule binding"/>
    <property type="evidence" value="ECO:0007669"/>
    <property type="project" value="TreeGrafter"/>
</dbReference>
<dbReference type="HOGENOM" id="CLU_008964_4_0_1"/>
<dbReference type="GO" id="GO:0005737">
    <property type="term" value="C:cytoplasm"/>
    <property type="evidence" value="ECO:0007669"/>
    <property type="project" value="TreeGrafter"/>
</dbReference>
<dbReference type="RefSeq" id="XP_007783926.1">
    <property type="nucleotide sequence ID" value="XM_007785736.1"/>
</dbReference>
<reference evidence="8" key="1">
    <citation type="submission" date="2012-06" db="EMBL/GenBank/DDBJ databases">
        <title>The genome sequence of Coniosporium apollinis CBS 100218.</title>
        <authorList>
            <consortium name="The Broad Institute Genome Sequencing Platform"/>
            <person name="Cuomo C."/>
            <person name="Gorbushina A."/>
            <person name="Noack S."/>
            <person name="Walker B."/>
            <person name="Young S.K."/>
            <person name="Zeng Q."/>
            <person name="Gargeya S."/>
            <person name="Fitzgerald M."/>
            <person name="Haas B."/>
            <person name="Abouelleil A."/>
            <person name="Alvarado L."/>
            <person name="Arachchi H.M."/>
            <person name="Berlin A.M."/>
            <person name="Chapman S.B."/>
            <person name="Goldberg J."/>
            <person name="Griggs A."/>
            <person name="Gujja S."/>
            <person name="Hansen M."/>
            <person name="Howarth C."/>
            <person name="Imamovic A."/>
            <person name="Larimer J."/>
            <person name="McCowan C."/>
            <person name="Montmayeur A."/>
            <person name="Murphy C."/>
            <person name="Neiman D."/>
            <person name="Pearson M."/>
            <person name="Priest M."/>
            <person name="Roberts A."/>
            <person name="Saif S."/>
            <person name="Shea T."/>
            <person name="Sisk P."/>
            <person name="Sykes S."/>
            <person name="Wortman J."/>
            <person name="Nusbaum C."/>
            <person name="Birren B."/>
        </authorList>
    </citation>
    <scope>NUCLEOTIDE SEQUENCE [LARGE SCALE GENOMIC DNA]</scope>
    <source>
        <strain evidence="8">CBS 100218</strain>
    </source>
</reference>
<evidence type="ECO:0000313" key="7">
    <source>
        <dbReference type="EMBL" id="EON68609.1"/>
    </source>
</evidence>
<organism evidence="7 8">
    <name type="scientific">Coniosporium apollinis (strain CBS 100218)</name>
    <name type="common">Rock-inhabiting black yeast</name>
    <dbReference type="NCBI Taxonomy" id="1168221"/>
    <lineage>
        <taxon>Eukaryota</taxon>
        <taxon>Fungi</taxon>
        <taxon>Dikarya</taxon>
        <taxon>Ascomycota</taxon>
        <taxon>Pezizomycotina</taxon>
        <taxon>Dothideomycetes</taxon>
        <taxon>Dothideomycetes incertae sedis</taxon>
        <taxon>Coniosporium</taxon>
    </lineage>
</organism>
<dbReference type="SMART" id="SM00053">
    <property type="entry name" value="DYNc"/>
    <property type="match status" value="1"/>
</dbReference>
<dbReference type="PANTHER" id="PTHR11566:SF131">
    <property type="entry name" value="GTPASE, PUTATIVE (AFU_ORTHOLOGUE AFUA_6G07630)-RELATED"/>
    <property type="match status" value="1"/>
</dbReference>
<keyword evidence="1" id="KW-0547">Nucleotide-binding</keyword>
<evidence type="ECO:0008006" key="9">
    <source>
        <dbReference type="Google" id="ProtNLM"/>
    </source>
</evidence>
<feature type="compositionally biased region" description="Polar residues" evidence="4">
    <location>
        <begin position="1"/>
        <end position="22"/>
    </location>
</feature>
<dbReference type="InterPro" id="IPR045063">
    <property type="entry name" value="Dynamin_N"/>
</dbReference>
<dbReference type="STRING" id="1168221.R7Z3N0"/>
<evidence type="ECO:0000256" key="1">
    <source>
        <dbReference type="ARBA" id="ARBA00022741"/>
    </source>
</evidence>
<evidence type="ECO:0000256" key="3">
    <source>
        <dbReference type="SAM" id="Coils"/>
    </source>
</evidence>
<dbReference type="EMBL" id="JH767599">
    <property type="protein sequence ID" value="EON68609.1"/>
    <property type="molecule type" value="Genomic_DNA"/>
</dbReference>
<evidence type="ECO:0000259" key="6">
    <source>
        <dbReference type="PROSITE" id="PS51718"/>
    </source>
</evidence>
<dbReference type="InterPro" id="IPR020850">
    <property type="entry name" value="GED_dom"/>
</dbReference>
<evidence type="ECO:0000256" key="2">
    <source>
        <dbReference type="ARBA" id="ARBA00023134"/>
    </source>
</evidence>
<feature type="coiled-coil region" evidence="3">
    <location>
        <begin position="829"/>
        <end position="856"/>
    </location>
</feature>
<dbReference type="OrthoDB" id="5061070at2759"/>
<dbReference type="PRINTS" id="PR00195">
    <property type="entry name" value="DYNAMIN"/>
</dbReference>
<dbReference type="GO" id="GO:0005886">
    <property type="term" value="C:plasma membrane"/>
    <property type="evidence" value="ECO:0007669"/>
    <property type="project" value="TreeGrafter"/>
</dbReference>
<dbReference type="InterPro" id="IPR022812">
    <property type="entry name" value="Dynamin"/>
</dbReference>